<dbReference type="Proteomes" id="UP000462931">
    <property type="component" value="Unassembled WGS sequence"/>
</dbReference>
<organism evidence="1 2">
    <name type="scientific">Pedobacter puniceum</name>
    <dbReference type="NCBI Taxonomy" id="2666136"/>
    <lineage>
        <taxon>Bacteria</taxon>
        <taxon>Pseudomonadati</taxon>
        <taxon>Bacteroidota</taxon>
        <taxon>Sphingobacteriia</taxon>
        <taxon>Sphingobacteriales</taxon>
        <taxon>Sphingobacteriaceae</taxon>
        <taxon>Pedobacter</taxon>
    </lineage>
</organism>
<sequence>MTPLFKKLNFKDQKAIYIINAPKSLDDELEVMKQFTAIHKALDDKEINFIMVFATKQEEIDNSISIIYPKLEGDAILWYCYPKGTSKKYTCEFNRDNGWKAIGKYNLEPVRQIAIDEDWSALRFRKTDYIKKLTRSNSFALSAEGKRRTAR</sequence>
<comment type="caution">
    <text evidence="1">The sequence shown here is derived from an EMBL/GenBank/DDBJ whole genome shotgun (WGS) entry which is preliminary data.</text>
</comment>
<evidence type="ECO:0008006" key="3">
    <source>
        <dbReference type="Google" id="ProtNLM"/>
    </source>
</evidence>
<reference evidence="1 2" key="1">
    <citation type="submission" date="2019-11" db="EMBL/GenBank/DDBJ databases">
        <authorList>
            <person name="Cheng Q."/>
            <person name="Yang Z."/>
        </authorList>
    </citation>
    <scope>NUCLEOTIDE SEQUENCE [LARGE SCALE GENOMIC DNA]</scope>
    <source>
        <strain evidence="1 2">HX-22-1</strain>
    </source>
</reference>
<dbReference type="AlphaFoldDB" id="A0A7K0FKH6"/>
<dbReference type="RefSeq" id="WP_154286395.1">
    <property type="nucleotide sequence ID" value="NZ_WKJI01000001.1"/>
</dbReference>
<protein>
    <recommendedName>
        <fullName evidence="3">DUF3052 family protein</fullName>
    </recommendedName>
</protein>
<keyword evidence="2" id="KW-1185">Reference proteome</keyword>
<evidence type="ECO:0000313" key="2">
    <source>
        <dbReference type="Proteomes" id="UP000462931"/>
    </source>
</evidence>
<proteinExistence type="predicted"/>
<accession>A0A7K0FKH6</accession>
<evidence type="ECO:0000313" key="1">
    <source>
        <dbReference type="EMBL" id="MRX46282.1"/>
    </source>
</evidence>
<name>A0A7K0FKH6_9SPHI</name>
<dbReference type="EMBL" id="WKJI01000001">
    <property type="protein sequence ID" value="MRX46282.1"/>
    <property type="molecule type" value="Genomic_DNA"/>
</dbReference>
<gene>
    <name evidence="1" type="ORF">GJJ64_03680</name>
</gene>